<proteinExistence type="predicted"/>
<comment type="caution">
    <text evidence="1">The sequence shown here is derived from an EMBL/GenBank/DDBJ whole genome shotgun (WGS) entry which is preliminary data.</text>
</comment>
<dbReference type="AlphaFoldDB" id="A0A6L3V2P4"/>
<evidence type="ECO:0000313" key="2">
    <source>
        <dbReference type="Proteomes" id="UP000481030"/>
    </source>
</evidence>
<name>A0A6L3V2P4_9BACI</name>
<keyword evidence="2" id="KW-1185">Reference proteome</keyword>
<sequence length="65" mass="7722">MKNKRVDCFKCEFFYVTWDQRFPKGCKAFQFKTAKLPSIEVFRASGQPCLRFEQKKEVLPQINGQ</sequence>
<dbReference type="EMBL" id="WBOS01000008">
    <property type="protein sequence ID" value="KAB2333145.1"/>
    <property type="molecule type" value="Genomic_DNA"/>
</dbReference>
<dbReference type="OrthoDB" id="9807346at2"/>
<reference evidence="1 2" key="1">
    <citation type="journal article" date="2016" name="Antonie Van Leeuwenhoek">
        <title>Bacillus depressus sp. nov., isolated from soil of a sunflower field.</title>
        <authorList>
            <person name="Wei X."/>
            <person name="Xin D."/>
            <person name="Xin Y."/>
            <person name="Zhang H."/>
            <person name="Wang T."/>
            <person name="Zhang J."/>
        </authorList>
    </citation>
    <scope>NUCLEOTIDE SEQUENCE [LARGE SCALE GENOMIC DNA]</scope>
    <source>
        <strain evidence="1 2">BZ1</strain>
    </source>
</reference>
<protein>
    <submittedName>
        <fullName evidence="1">Uracil-DNA glycosylase</fullName>
    </submittedName>
</protein>
<dbReference type="Proteomes" id="UP000481030">
    <property type="component" value="Unassembled WGS sequence"/>
</dbReference>
<gene>
    <name evidence="1" type="ORF">F7731_16550</name>
</gene>
<organism evidence="1 2">
    <name type="scientific">Cytobacillus depressus</name>
    <dbReference type="NCBI Taxonomy" id="1602942"/>
    <lineage>
        <taxon>Bacteria</taxon>
        <taxon>Bacillati</taxon>
        <taxon>Bacillota</taxon>
        <taxon>Bacilli</taxon>
        <taxon>Bacillales</taxon>
        <taxon>Bacillaceae</taxon>
        <taxon>Cytobacillus</taxon>
    </lineage>
</organism>
<accession>A0A6L3V2P4</accession>
<evidence type="ECO:0000313" key="1">
    <source>
        <dbReference type="EMBL" id="KAB2333145.1"/>
    </source>
</evidence>